<dbReference type="EMBL" id="JAPDDR010000022">
    <property type="protein sequence ID" value="MCW1916953.1"/>
    <property type="molecule type" value="Genomic_DNA"/>
</dbReference>
<comment type="caution">
    <text evidence="7">The sequence shown here is derived from an EMBL/GenBank/DDBJ whole genome shotgun (WGS) entry which is preliminary data.</text>
</comment>
<dbReference type="Gene3D" id="1.10.1740.10">
    <property type="match status" value="1"/>
</dbReference>
<dbReference type="InterPro" id="IPR013325">
    <property type="entry name" value="RNA_pol_sigma_r2"/>
</dbReference>
<dbReference type="PANTHER" id="PTHR43133:SF8">
    <property type="entry name" value="RNA POLYMERASE SIGMA FACTOR HI_1459-RELATED"/>
    <property type="match status" value="1"/>
</dbReference>
<sequence>MNEGLKTSETQLRTLKTRGSDGDWEGFYRKYAGVILSFCKKQGLDDFSARDVLQESMILLMRKLPGFTYSESKGRFRNWLLTLVYGKVRDARRRLIRRAEQPWQESPLSGEAASASVGEDLAEDEVESAWRMTLLEEGLKRLKRNPRIKSETMEVFEACVIHNMTIPAVAAKFQLEENNIYQIKNRLIRKLREEIEDLEQNQALPTPGSV</sequence>
<gene>
    <name evidence="7" type="ORF">OJ996_25415</name>
</gene>
<dbReference type="InterPro" id="IPR039425">
    <property type="entry name" value="RNA_pol_sigma-70-like"/>
</dbReference>
<dbReference type="InterPro" id="IPR014284">
    <property type="entry name" value="RNA_pol_sigma-70_dom"/>
</dbReference>
<dbReference type="RefSeq" id="WP_264516573.1">
    <property type="nucleotide sequence ID" value="NZ_JAPDDR010000022.1"/>
</dbReference>
<evidence type="ECO:0000313" key="7">
    <source>
        <dbReference type="EMBL" id="MCW1916953.1"/>
    </source>
</evidence>
<evidence type="ECO:0000256" key="4">
    <source>
        <dbReference type="ARBA" id="ARBA00023125"/>
    </source>
</evidence>
<proteinExistence type="inferred from homology"/>
<accession>A0ABT3GAT9</accession>
<evidence type="ECO:0000313" key="8">
    <source>
        <dbReference type="Proteomes" id="UP001165653"/>
    </source>
</evidence>
<dbReference type="SUPFAM" id="SSF88659">
    <property type="entry name" value="Sigma3 and sigma4 domains of RNA polymerase sigma factors"/>
    <property type="match status" value="1"/>
</dbReference>
<protein>
    <submittedName>
        <fullName evidence="7">Sigma-70 family RNA polymerase sigma factor</fullName>
    </submittedName>
</protein>
<dbReference type="Pfam" id="PF04542">
    <property type="entry name" value="Sigma70_r2"/>
    <property type="match status" value="1"/>
</dbReference>
<keyword evidence="8" id="KW-1185">Reference proteome</keyword>
<feature type="domain" description="RNA polymerase sigma-70 region 2" evidence="6">
    <location>
        <begin position="27"/>
        <end position="95"/>
    </location>
</feature>
<dbReference type="PANTHER" id="PTHR43133">
    <property type="entry name" value="RNA POLYMERASE ECF-TYPE SIGMA FACTO"/>
    <property type="match status" value="1"/>
</dbReference>
<dbReference type="Proteomes" id="UP001165653">
    <property type="component" value="Unassembled WGS sequence"/>
</dbReference>
<dbReference type="InterPro" id="IPR007627">
    <property type="entry name" value="RNA_pol_sigma70_r2"/>
</dbReference>
<dbReference type="InterPro" id="IPR013324">
    <property type="entry name" value="RNA_pol_sigma_r3/r4-like"/>
</dbReference>
<evidence type="ECO:0000259" key="6">
    <source>
        <dbReference type="Pfam" id="PF04542"/>
    </source>
</evidence>
<keyword evidence="3" id="KW-0731">Sigma factor</keyword>
<name>A0ABT3GAT9_9BACT</name>
<evidence type="ECO:0000256" key="5">
    <source>
        <dbReference type="ARBA" id="ARBA00023163"/>
    </source>
</evidence>
<evidence type="ECO:0000256" key="1">
    <source>
        <dbReference type="ARBA" id="ARBA00010641"/>
    </source>
</evidence>
<keyword evidence="2" id="KW-0805">Transcription regulation</keyword>
<reference evidence="7" key="1">
    <citation type="submission" date="2022-10" db="EMBL/GenBank/DDBJ databases">
        <title>Luteolibacter sp. GHJ8, whole genome shotgun sequencing project.</title>
        <authorList>
            <person name="Zhao G."/>
            <person name="Shen L."/>
        </authorList>
    </citation>
    <scope>NUCLEOTIDE SEQUENCE</scope>
    <source>
        <strain evidence="7">GHJ8</strain>
    </source>
</reference>
<evidence type="ECO:0000256" key="2">
    <source>
        <dbReference type="ARBA" id="ARBA00023015"/>
    </source>
</evidence>
<organism evidence="7 8">
    <name type="scientific">Luteolibacter rhizosphaerae</name>
    <dbReference type="NCBI Taxonomy" id="2989719"/>
    <lineage>
        <taxon>Bacteria</taxon>
        <taxon>Pseudomonadati</taxon>
        <taxon>Verrucomicrobiota</taxon>
        <taxon>Verrucomicrobiia</taxon>
        <taxon>Verrucomicrobiales</taxon>
        <taxon>Verrucomicrobiaceae</taxon>
        <taxon>Luteolibacter</taxon>
    </lineage>
</organism>
<dbReference type="NCBIfam" id="TIGR02937">
    <property type="entry name" value="sigma70-ECF"/>
    <property type="match status" value="1"/>
</dbReference>
<keyword evidence="5" id="KW-0804">Transcription</keyword>
<evidence type="ECO:0000256" key="3">
    <source>
        <dbReference type="ARBA" id="ARBA00023082"/>
    </source>
</evidence>
<comment type="similarity">
    <text evidence="1">Belongs to the sigma-70 factor family. ECF subfamily.</text>
</comment>
<keyword evidence="4" id="KW-0238">DNA-binding</keyword>
<dbReference type="SUPFAM" id="SSF88946">
    <property type="entry name" value="Sigma2 domain of RNA polymerase sigma factors"/>
    <property type="match status" value="1"/>
</dbReference>